<protein>
    <recommendedName>
        <fullName evidence="4">Transcription factor domain-containing protein</fullName>
    </recommendedName>
</protein>
<dbReference type="AlphaFoldDB" id="A0A9P4J8M7"/>
<reference evidence="2" key="1">
    <citation type="journal article" date="2020" name="Stud. Mycol.">
        <title>101 Dothideomycetes genomes: a test case for predicting lifestyles and emergence of pathogens.</title>
        <authorList>
            <person name="Haridas S."/>
            <person name="Albert R."/>
            <person name="Binder M."/>
            <person name="Bloem J."/>
            <person name="Labutti K."/>
            <person name="Salamov A."/>
            <person name="Andreopoulos B."/>
            <person name="Baker S."/>
            <person name="Barry K."/>
            <person name="Bills G."/>
            <person name="Bluhm B."/>
            <person name="Cannon C."/>
            <person name="Castanera R."/>
            <person name="Culley D."/>
            <person name="Daum C."/>
            <person name="Ezra D."/>
            <person name="Gonzalez J."/>
            <person name="Henrissat B."/>
            <person name="Kuo A."/>
            <person name="Liang C."/>
            <person name="Lipzen A."/>
            <person name="Lutzoni F."/>
            <person name="Magnuson J."/>
            <person name="Mondo S."/>
            <person name="Nolan M."/>
            <person name="Ohm R."/>
            <person name="Pangilinan J."/>
            <person name="Park H.-J."/>
            <person name="Ramirez L."/>
            <person name="Alfaro M."/>
            <person name="Sun H."/>
            <person name="Tritt A."/>
            <person name="Yoshinaga Y."/>
            <person name="Zwiers L.-H."/>
            <person name="Turgeon B."/>
            <person name="Goodwin S."/>
            <person name="Spatafora J."/>
            <person name="Crous P."/>
            <person name="Grigoriev I."/>
        </authorList>
    </citation>
    <scope>NUCLEOTIDE SEQUENCE</scope>
    <source>
        <strain evidence="2">CBS 260.36</strain>
    </source>
</reference>
<keyword evidence="3" id="KW-1185">Reference proteome</keyword>
<feature type="region of interest" description="Disordered" evidence="1">
    <location>
        <begin position="171"/>
        <end position="196"/>
    </location>
</feature>
<evidence type="ECO:0000313" key="2">
    <source>
        <dbReference type="EMBL" id="KAF2156969.1"/>
    </source>
</evidence>
<feature type="compositionally biased region" description="Basic and acidic residues" evidence="1">
    <location>
        <begin position="172"/>
        <end position="181"/>
    </location>
</feature>
<dbReference type="Proteomes" id="UP000799439">
    <property type="component" value="Unassembled WGS sequence"/>
</dbReference>
<name>A0A9P4J8M7_9PEZI</name>
<evidence type="ECO:0000256" key="1">
    <source>
        <dbReference type="SAM" id="MobiDB-lite"/>
    </source>
</evidence>
<evidence type="ECO:0000313" key="3">
    <source>
        <dbReference type="Proteomes" id="UP000799439"/>
    </source>
</evidence>
<dbReference type="OrthoDB" id="3598904at2759"/>
<dbReference type="EMBL" id="ML996081">
    <property type="protein sequence ID" value="KAF2156969.1"/>
    <property type="molecule type" value="Genomic_DNA"/>
</dbReference>
<evidence type="ECO:0008006" key="4">
    <source>
        <dbReference type="Google" id="ProtNLM"/>
    </source>
</evidence>
<sequence length="686" mass="77195">MKRRYKCSGGVPSDQIQSLISLPWHLASRLKPINHPETANTPVSLAPLDQDRPIDRELVVGHVALGRSNVTRFTLDAALNKTCDWEQRWKFDDSTRSTQEKFSNVNTIGNAVWDPLASRTTHSYGFKTPRHDSLPSFADLTTDEDRERKAEANAPGTYNVIVNPESFSRMPEYARSDESRRPSVQSTHGPLGSQELETGRLFVSGDPNTIVLTRFEDPATHVAGLLSPGESTDRRPSLHGDMGRLEISGEGADARRLSSSAQSVQRHTDEQLFRHYEDFISPRLVPMSQHIYDTRISDPIVEEARNFAPLHHAICAISLLNLYYLGKARWEDALEREAMATRVLALSIRSDEDLNSNGVFLMHYLLLIYDICNPVNEDHVWLQHSQQLKRIVSNRVHEGQASFGVCWQVFSHALWLETQASLAGREIGSSAMPQELGEMLQPVAAWIRPMPPGTAYHQQETDMLKPIVRFTHHMISLTGQLGQLARQSRSEDSSLVSRQQALAARQQAAGAFQNDIWQAWNQYYPSRLPRNDVTAGRLLSPRCRLLFESGYLFHCITVIYSGACMFPGQFFSNPSLATKVAFKCRQVLALANNVLEETHWCRPPIVFAVFLAGVCTPEAEVKSAAMQYIEKFGTMSISRNASKAKALLAAVIEEQRLRVMRGERAEEVDWISVARERGMEMIDFGL</sequence>
<organism evidence="2 3">
    <name type="scientific">Myriangium duriaei CBS 260.36</name>
    <dbReference type="NCBI Taxonomy" id="1168546"/>
    <lineage>
        <taxon>Eukaryota</taxon>
        <taxon>Fungi</taxon>
        <taxon>Dikarya</taxon>
        <taxon>Ascomycota</taxon>
        <taxon>Pezizomycotina</taxon>
        <taxon>Dothideomycetes</taxon>
        <taxon>Dothideomycetidae</taxon>
        <taxon>Myriangiales</taxon>
        <taxon>Myriangiaceae</taxon>
        <taxon>Myriangium</taxon>
    </lineage>
</organism>
<comment type="caution">
    <text evidence="2">The sequence shown here is derived from an EMBL/GenBank/DDBJ whole genome shotgun (WGS) entry which is preliminary data.</text>
</comment>
<gene>
    <name evidence="2" type="ORF">K461DRAFT_263929</name>
</gene>
<accession>A0A9P4J8M7</accession>
<proteinExistence type="predicted"/>